<keyword evidence="6" id="KW-0472">Membrane</keyword>
<evidence type="ECO:0000256" key="6">
    <source>
        <dbReference type="ARBA" id="ARBA00023136"/>
    </source>
</evidence>
<dbReference type="InterPro" id="IPR020894">
    <property type="entry name" value="Cadherin_CS"/>
</dbReference>
<gene>
    <name evidence="10" type="ORF">C7M84_004532</name>
</gene>
<reference evidence="10 11" key="2">
    <citation type="submission" date="2019-01" db="EMBL/GenBank/DDBJ databases">
        <title>The decoding of complex shrimp genome reveals the adaptation for benthos swimmer, frequently molting mechanism and breeding impact on genome.</title>
        <authorList>
            <person name="Sun Y."/>
            <person name="Gao Y."/>
            <person name="Yu Y."/>
        </authorList>
    </citation>
    <scope>NUCLEOTIDE SEQUENCE [LARGE SCALE GENOMIC DNA]</scope>
    <source>
        <tissue evidence="10">Muscle</tissue>
    </source>
</reference>
<evidence type="ECO:0000313" key="10">
    <source>
        <dbReference type="EMBL" id="ROT76858.1"/>
    </source>
</evidence>
<dbReference type="GO" id="GO:0005509">
    <property type="term" value="F:calcium ion binding"/>
    <property type="evidence" value="ECO:0007669"/>
    <property type="project" value="UniProtKB-UniRule"/>
</dbReference>
<sequence>GELVGGEEPYKIRAQDGDQPGTVNTMITYYIEWVHKVGFQEDLGFFRAVNVNDTWSNTSYCQLMATQNLTWQRGTYEILLVAEDSGEPKMNGSTILNIEIQDSNDHTPEFWFEGCLKDKLQIKMEENYYQPGDRVLCATDQNALELEILVRDEDIGENRDFTCDIDYEKSTAVPVNGVDQLQDFELKRESDGCVLYVNSIIDRESGRRYNLSLHVKDKGTPPRESWEYLEVIVTNAFEAPPYFCLEGMCKETVYMKENDPDVTSMFLEAIDPDNIDSDPDDDGTYEDVFYNIVGGTTSFFELGGTNRMNNSIRLRNLPQGLDREDVPEYQLYIDVTNDPSVQPPISEQIPRNYTLYLTIIVQDENDNPPEFKKAITIASFTQNDEKGKKIAVIEANDVDLNETITYSLGKFAWNDTDGTVSTDEPFKIENGADLILNFKPTGLNSGYCTFRIYAHDKDNNTNFTTAKVYVITNAFQLPVSFNNGIREVSNKTEDIEDIFTSVYQYSCVVDSTTAETSDSGEAVEGQTIVYMHFIDETQNEPVPKNVIIQ</sequence>
<dbReference type="CDD" id="cd11304">
    <property type="entry name" value="Cadherin_repeat"/>
    <property type="match status" value="3"/>
</dbReference>
<keyword evidence="2" id="KW-0812">Transmembrane</keyword>
<feature type="domain" description="Cadherin" evidence="9">
    <location>
        <begin position="144"/>
        <end position="243"/>
    </location>
</feature>
<dbReference type="SUPFAM" id="SSF49313">
    <property type="entry name" value="Cadherin-like"/>
    <property type="match status" value="4"/>
</dbReference>
<dbReference type="PROSITE" id="PS50268">
    <property type="entry name" value="CADHERIN_2"/>
    <property type="match status" value="3"/>
</dbReference>
<keyword evidence="3" id="KW-0677">Repeat</keyword>
<proteinExistence type="predicted"/>
<comment type="caution">
    <text evidence="10">The sequence shown here is derived from an EMBL/GenBank/DDBJ whole genome shotgun (WGS) entry which is preliminary data.</text>
</comment>
<protein>
    <submittedName>
        <fullName evidence="10">Putative cadherin-23-like</fullName>
    </submittedName>
</protein>
<dbReference type="PRINTS" id="PR00205">
    <property type="entry name" value="CADHERIN"/>
</dbReference>
<keyword evidence="11" id="KW-1185">Reference proteome</keyword>
<feature type="non-terminal residue" evidence="10">
    <location>
        <position position="1"/>
    </location>
</feature>
<dbReference type="OrthoDB" id="6379298at2759"/>
<keyword evidence="7" id="KW-0325">Glycoprotein</keyword>
<dbReference type="SMART" id="SM00112">
    <property type="entry name" value="CA"/>
    <property type="match status" value="3"/>
</dbReference>
<accession>A0A3R7QF57</accession>
<dbReference type="InterPro" id="IPR002126">
    <property type="entry name" value="Cadherin-like_dom"/>
</dbReference>
<evidence type="ECO:0000256" key="3">
    <source>
        <dbReference type="ARBA" id="ARBA00022737"/>
    </source>
</evidence>
<keyword evidence="5" id="KW-1133">Transmembrane helix</keyword>
<evidence type="ECO:0000256" key="8">
    <source>
        <dbReference type="PROSITE-ProRule" id="PRU00043"/>
    </source>
</evidence>
<evidence type="ECO:0000259" key="9">
    <source>
        <dbReference type="PROSITE" id="PS50268"/>
    </source>
</evidence>
<evidence type="ECO:0000256" key="7">
    <source>
        <dbReference type="ARBA" id="ARBA00023180"/>
    </source>
</evidence>
<dbReference type="PROSITE" id="PS00232">
    <property type="entry name" value="CADHERIN_1"/>
    <property type="match status" value="2"/>
</dbReference>
<name>A0A3R7QF57_PENVA</name>
<evidence type="ECO:0000256" key="2">
    <source>
        <dbReference type="ARBA" id="ARBA00022692"/>
    </source>
</evidence>
<dbReference type="PANTHER" id="PTHR24028:SF328">
    <property type="entry name" value="CADHERIN-3"/>
    <property type="match status" value="1"/>
</dbReference>
<dbReference type="Gene3D" id="2.60.40.60">
    <property type="entry name" value="Cadherins"/>
    <property type="match status" value="4"/>
</dbReference>
<evidence type="ECO:0000313" key="11">
    <source>
        <dbReference type="Proteomes" id="UP000283509"/>
    </source>
</evidence>
<dbReference type="AlphaFoldDB" id="A0A3R7QF57"/>
<keyword evidence="4 8" id="KW-0106">Calcium</keyword>
<feature type="domain" description="Cadherin" evidence="9">
    <location>
        <begin position="1"/>
        <end position="110"/>
    </location>
</feature>
<evidence type="ECO:0000256" key="1">
    <source>
        <dbReference type="ARBA" id="ARBA00004167"/>
    </source>
</evidence>
<dbReference type="GO" id="GO:0005886">
    <property type="term" value="C:plasma membrane"/>
    <property type="evidence" value="ECO:0007669"/>
    <property type="project" value="InterPro"/>
</dbReference>
<organism evidence="10 11">
    <name type="scientific">Penaeus vannamei</name>
    <name type="common">Whiteleg shrimp</name>
    <name type="synonym">Litopenaeus vannamei</name>
    <dbReference type="NCBI Taxonomy" id="6689"/>
    <lineage>
        <taxon>Eukaryota</taxon>
        <taxon>Metazoa</taxon>
        <taxon>Ecdysozoa</taxon>
        <taxon>Arthropoda</taxon>
        <taxon>Crustacea</taxon>
        <taxon>Multicrustacea</taxon>
        <taxon>Malacostraca</taxon>
        <taxon>Eumalacostraca</taxon>
        <taxon>Eucarida</taxon>
        <taxon>Decapoda</taxon>
        <taxon>Dendrobranchiata</taxon>
        <taxon>Penaeoidea</taxon>
        <taxon>Penaeidae</taxon>
        <taxon>Penaeus</taxon>
    </lineage>
</organism>
<dbReference type="InterPro" id="IPR050174">
    <property type="entry name" value="Protocadherin/Cadherin-CA"/>
</dbReference>
<evidence type="ECO:0000256" key="4">
    <source>
        <dbReference type="ARBA" id="ARBA00022837"/>
    </source>
</evidence>
<evidence type="ECO:0000256" key="5">
    <source>
        <dbReference type="ARBA" id="ARBA00022989"/>
    </source>
</evidence>
<dbReference type="InterPro" id="IPR015919">
    <property type="entry name" value="Cadherin-like_sf"/>
</dbReference>
<dbReference type="PANTHER" id="PTHR24028">
    <property type="entry name" value="CADHERIN-87A"/>
    <property type="match status" value="1"/>
</dbReference>
<comment type="subcellular location">
    <subcellularLocation>
        <location evidence="1">Membrane</location>
        <topology evidence="1">Single-pass membrane protein</topology>
    </subcellularLocation>
</comment>
<dbReference type="GO" id="GO:0007156">
    <property type="term" value="P:homophilic cell adhesion via plasma membrane adhesion molecules"/>
    <property type="evidence" value="ECO:0007669"/>
    <property type="project" value="InterPro"/>
</dbReference>
<feature type="domain" description="Cadherin" evidence="9">
    <location>
        <begin position="255"/>
        <end position="371"/>
    </location>
</feature>
<dbReference type="Proteomes" id="UP000283509">
    <property type="component" value="Unassembled WGS sequence"/>
</dbReference>
<dbReference type="EMBL" id="QCYY01001600">
    <property type="protein sequence ID" value="ROT76858.1"/>
    <property type="molecule type" value="Genomic_DNA"/>
</dbReference>
<reference evidence="10 11" key="1">
    <citation type="submission" date="2018-04" db="EMBL/GenBank/DDBJ databases">
        <authorList>
            <person name="Zhang X."/>
            <person name="Yuan J."/>
            <person name="Li F."/>
            <person name="Xiang J."/>
        </authorList>
    </citation>
    <scope>NUCLEOTIDE SEQUENCE [LARGE SCALE GENOMIC DNA]</scope>
    <source>
        <tissue evidence="10">Muscle</tissue>
    </source>
</reference>